<organism evidence="1 2">
    <name type="scientific">Allacma fusca</name>
    <dbReference type="NCBI Taxonomy" id="39272"/>
    <lineage>
        <taxon>Eukaryota</taxon>
        <taxon>Metazoa</taxon>
        <taxon>Ecdysozoa</taxon>
        <taxon>Arthropoda</taxon>
        <taxon>Hexapoda</taxon>
        <taxon>Collembola</taxon>
        <taxon>Symphypleona</taxon>
        <taxon>Sminthuridae</taxon>
        <taxon>Allacma</taxon>
    </lineage>
</organism>
<evidence type="ECO:0000313" key="2">
    <source>
        <dbReference type="Proteomes" id="UP000708208"/>
    </source>
</evidence>
<protein>
    <submittedName>
        <fullName evidence="1">Uncharacterized protein</fullName>
    </submittedName>
</protein>
<dbReference type="Proteomes" id="UP000708208">
    <property type="component" value="Unassembled WGS sequence"/>
</dbReference>
<gene>
    <name evidence="1" type="ORF">AFUS01_LOCUS14410</name>
</gene>
<dbReference type="AlphaFoldDB" id="A0A8J2KFX4"/>
<reference evidence="1" key="1">
    <citation type="submission" date="2021-06" db="EMBL/GenBank/DDBJ databases">
        <authorList>
            <person name="Hodson N. C."/>
            <person name="Mongue J. A."/>
            <person name="Jaron S. K."/>
        </authorList>
    </citation>
    <scope>NUCLEOTIDE SEQUENCE</scope>
</reference>
<accession>A0A8J2KFX4</accession>
<comment type="caution">
    <text evidence="1">The sequence shown here is derived from an EMBL/GenBank/DDBJ whole genome shotgun (WGS) entry which is preliminary data.</text>
</comment>
<sequence>TANAFENACTLRTHYCGVKKEGSVACEMWLERVSSFDLSLIRRKQEDVFWDKSKSNNFLPMFAADPVYSDIH</sequence>
<evidence type="ECO:0000313" key="1">
    <source>
        <dbReference type="EMBL" id="CAG7725454.1"/>
    </source>
</evidence>
<feature type="non-terminal residue" evidence="1">
    <location>
        <position position="1"/>
    </location>
</feature>
<keyword evidence="2" id="KW-1185">Reference proteome</keyword>
<proteinExistence type="predicted"/>
<dbReference type="EMBL" id="CAJVCH010122295">
    <property type="protein sequence ID" value="CAG7725454.1"/>
    <property type="molecule type" value="Genomic_DNA"/>
</dbReference>
<name>A0A8J2KFX4_9HEXA</name>